<reference evidence="2" key="2">
    <citation type="journal article" date="2015" name="Data Brief">
        <title>Shoot transcriptome of the giant reed, Arundo donax.</title>
        <authorList>
            <person name="Barrero R.A."/>
            <person name="Guerrero F.D."/>
            <person name="Moolhuijzen P."/>
            <person name="Goolsby J.A."/>
            <person name="Tidwell J."/>
            <person name="Bellgard S.E."/>
            <person name="Bellgard M.I."/>
        </authorList>
    </citation>
    <scope>NUCLEOTIDE SEQUENCE</scope>
    <source>
        <tissue evidence="2">Shoot tissue taken approximately 20 cm above the soil surface</tissue>
    </source>
</reference>
<accession>A0A0A8ZUR2</accession>
<evidence type="ECO:0000313" key="2">
    <source>
        <dbReference type="EMBL" id="JAD43099.1"/>
    </source>
</evidence>
<sequence>MDQDRVCSENYHYTVPNSISN</sequence>
<reference evidence="2" key="1">
    <citation type="submission" date="2014-09" db="EMBL/GenBank/DDBJ databases">
        <authorList>
            <person name="Magalhaes I.L.F."/>
            <person name="Oliveira U."/>
            <person name="Santos F.R."/>
            <person name="Vidigal T.H.D.A."/>
            <person name="Brescovit A.D."/>
            <person name="Santos A.J."/>
        </authorList>
    </citation>
    <scope>NUCLEOTIDE SEQUENCE</scope>
    <source>
        <tissue evidence="2">Shoot tissue taken approximately 20 cm above the soil surface</tissue>
    </source>
</reference>
<feature type="region of interest" description="Disordered" evidence="1">
    <location>
        <begin position="1"/>
        <end position="21"/>
    </location>
</feature>
<dbReference type="EMBL" id="GBRH01254796">
    <property type="protein sequence ID" value="JAD43099.1"/>
    <property type="molecule type" value="Transcribed_RNA"/>
</dbReference>
<name>A0A0A8ZUR2_ARUDO</name>
<proteinExistence type="predicted"/>
<organism evidence="2">
    <name type="scientific">Arundo donax</name>
    <name type="common">Giant reed</name>
    <name type="synonym">Donax arundinaceus</name>
    <dbReference type="NCBI Taxonomy" id="35708"/>
    <lineage>
        <taxon>Eukaryota</taxon>
        <taxon>Viridiplantae</taxon>
        <taxon>Streptophyta</taxon>
        <taxon>Embryophyta</taxon>
        <taxon>Tracheophyta</taxon>
        <taxon>Spermatophyta</taxon>
        <taxon>Magnoliopsida</taxon>
        <taxon>Liliopsida</taxon>
        <taxon>Poales</taxon>
        <taxon>Poaceae</taxon>
        <taxon>PACMAD clade</taxon>
        <taxon>Arundinoideae</taxon>
        <taxon>Arundineae</taxon>
        <taxon>Arundo</taxon>
    </lineage>
</organism>
<dbReference type="AlphaFoldDB" id="A0A0A8ZUR2"/>
<evidence type="ECO:0000256" key="1">
    <source>
        <dbReference type="SAM" id="MobiDB-lite"/>
    </source>
</evidence>
<protein>
    <submittedName>
        <fullName evidence="2">Uncharacterized protein</fullName>
    </submittedName>
</protein>